<dbReference type="Proteomes" id="UP001365846">
    <property type="component" value="Unassembled WGS sequence"/>
</dbReference>
<evidence type="ECO:0000313" key="3">
    <source>
        <dbReference type="Proteomes" id="UP001365846"/>
    </source>
</evidence>
<name>A0ABU8VFZ3_9BURK</name>
<dbReference type="RefSeq" id="WP_340357489.1">
    <property type="nucleotide sequence ID" value="NZ_JBBKZU010000005.1"/>
</dbReference>
<evidence type="ECO:0000256" key="1">
    <source>
        <dbReference type="SAM" id="MobiDB-lite"/>
    </source>
</evidence>
<protein>
    <submittedName>
        <fullName evidence="2">Uncharacterized protein</fullName>
    </submittedName>
</protein>
<feature type="compositionally biased region" description="Low complexity" evidence="1">
    <location>
        <begin position="52"/>
        <end position="61"/>
    </location>
</feature>
<dbReference type="EMBL" id="JBBKZU010000005">
    <property type="protein sequence ID" value="MEJ8812236.1"/>
    <property type="molecule type" value="Genomic_DNA"/>
</dbReference>
<sequence length="305" mass="29923">MNESPGSAADAPQNERRDLLQRMCALAAIGVASGGSTITGCGGGSSGGGVSFVATSGTATTSPPPSPSPSAGPPPPATPPAPPPASTSALAAPALGAHGLNFNGLNTSAPALSVSGMSTRASGSSLLVSVGRGDQAASATPTDNAGNAFVQLGTTHAYTLYPTSGTALFACEKARGMAGHTVSAAKPNLIDEVTLSVVEITGGGLVRDVKWREVLSDQPLTSASVTTTGPALLVAWWWGDAGVDGNKTATPDGGFAVIDSVLAAGALVQCAVAVKQVSSAGSYNVTWTSTPQQGAQLWLAAVEAG</sequence>
<proteinExistence type="predicted"/>
<feature type="region of interest" description="Disordered" evidence="1">
    <location>
        <begin position="52"/>
        <end position="89"/>
    </location>
</feature>
<feature type="compositionally biased region" description="Pro residues" evidence="1">
    <location>
        <begin position="62"/>
        <end position="85"/>
    </location>
</feature>
<accession>A0ABU8VFZ3</accession>
<organism evidence="2 3">
    <name type="scientific">Variovorax ureilyticus</name>
    <dbReference type="NCBI Taxonomy" id="1836198"/>
    <lineage>
        <taxon>Bacteria</taxon>
        <taxon>Pseudomonadati</taxon>
        <taxon>Pseudomonadota</taxon>
        <taxon>Betaproteobacteria</taxon>
        <taxon>Burkholderiales</taxon>
        <taxon>Comamonadaceae</taxon>
        <taxon>Variovorax</taxon>
    </lineage>
</organism>
<comment type="caution">
    <text evidence="2">The sequence shown here is derived from an EMBL/GenBank/DDBJ whole genome shotgun (WGS) entry which is preliminary data.</text>
</comment>
<evidence type="ECO:0000313" key="2">
    <source>
        <dbReference type="EMBL" id="MEJ8812236.1"/>
    </source>
</evidence>
<gene>
    <name evidence="2" type="ORF">WKW77_14225</name>
</gene>
<reference evidence="2 3" key="1">
    <citation type="submission" date="2024-03" db="EMBL/GenBank/DDBJ databases">
        <title>Novel species of the genus Variovorax.</title>
        <authorList>
            <person name="Liu Q."/>
            <person name="Xin Y.-H."/>
        </authorList>
    </citation>
    <scope>NUCLEOTIDE SEQUENCE [LARGE SCALE GENOMIC DNA]</scope>
    <source>
        <strain evidence="2 3">KACC 18899</strain>
    </source>
</reference>
<keyword evidence="3" id="KW-1185">Reference proteome</keyword>